<dbReference type="PANTHER" id="PTHR11567:SF110">
    <property type="entry name" value="2-PHOSPHOXYLOSE PHOSPHATASE 1"/>
    <property type="match status" value="1"/>
</dbReference>
<gene>
    <name evidence="3" type="ORF">M9Y10_005448</name>
</gene>
<accession>A0ABR2JL77</accession>
<dbReference type="SUPFAM" id="SSF53254">
    <property type="entry name" value="Phosphoglycerate mutase-like"/>
    <property type="match status" value="1"/>
</dbReference>
<dbReference type="PANTHER" id="PTHR11567">
    <property type="entry name" value="ACID PHOSPHATASE-RELATED"/>
    <property type="match status" value="1"/>
</dbReference>
<keyword evidence="2" id="KW-0378">Hydrolase</keyword>
<proteinExistence type="inferred from homology"/>
<dbReference type="Proteomes" id="UP001470230">
    <property type="component" value="Unassembled WGS sequence"/>
</dbReference>
<name>A0ABR2JL77_9EUKA</name>
<dbReference type="EMBL" id="JAPFFF010000011">
    <property type="protein sequence ID" value="KAK8878668.1"/>
    <property type="molecule type" value="Genomic_DNA"/>
</dbReference>
<dbReference type="Pfam" id="PF00328">
    <property type="entry name" value="His_Phos_2"/>
    <property type="match status" value="1"/>
</dbReference>
<dbReference type="InterPro" id="IPR050645">
    <property type="entry name" value="Histidine_acid_phosphatase"/>
</dbReference>
<evidence type="ECO:0000313" key="4">
    <source>
        <dbReference type="Proteomes" id="UP001470230"/>
    </source>
</evidence>
<protein>
    <recommendedName>
        <fullName evidence="5">Histidine acid phosphatase family protein</fullName>
    </recommendedName>
</protein>
<dbReference type="InterPro" id="IPR000560">
    <property type="entry name" value="His_Pase_clade-2"/>
</dbReference>
<evidence type="ECO:0000313" key="3">
    <source>
        <dbReference type="EMBL" id="KAK8878668.1"/>
    </source>
</evidence>
<sequence length="407" mass="46891">MIYLIPLLVAFSYQFNFCKPNFNLEPQPDGYFLIHSIIIFKHGHHAPIDKIPEKEIIWNCSSDNYLFPGGNPLNDDLVFTPQFKIKPIPEQSFLLGSCRAGELLEEGISQIVNLADFLKQKVYSSFIPSKFNRRFISFRSTYTNRCMASIQVLAHHLFPGIDPIDVFVANEELESLIPNTYLCPTLNSIYESVNQKNTTFMKKLSEYHKKLKKIKDESQITAVPHWLRMAEYLSTLKCSNISYPGTFTDNFLQQSSNILLDFFNEVTNYSTNPNGIKYCSGILFSEIYLGMRDFLSGRTDTKVIFICGHTLTFISLMSSLNLTLEWIPCASYLSFDLLVKNESNKLNSQMIVLVHLNGRKVAQFDFKEFEKKALELRPTEKECNITYPFIEKDKKSQSTKFLLMSFS</sequence>
<evidence type="ECO:0008006" key="5">
    <source>
        <dbReference type="Google" id="ProtNLM"/>
    </source>
</evidence>
<dbReference type="Gene3D" id="3.40.50.1240">
    <property type="entry name" value="Phosphoglycerate mutase-like"/>
    <property type="match status" value="1"/>
</dbReference>
<dbReference type="InterPro" id="IPR029033">
    <property type="entry name" value="His_PPase_superfam"/>
</dbReference>
<comment type="caution">
    <text evidence="3">The sequence shown here is derived from an EMBL/GenBank/DDBJ whole genome shotgun (WGS) entry which is preliminary data.</text>
</comment>
<keyword evidence="4" id="KW-1185">Reference proteome</keyword>
<evidence type="ECO:0000256" key="1">
    <source>
        <dbReference type="ARBA" id="ARBA00005375"/>
    </source>
</evidence>
<evidence type="ECO:0000256" key="2">
    <source>
        <dbReference type="ARBA" id="ARBA00022801"/>
    </source>
</evidence>
<reference evidence="3 4" key="1">
    <citation type="submission" date="2024-04" db="EMBL/GenBank/DDBJ databases">
        <title>Tritrichomonas musculus Genome.</title>
        <authorList>
            <person name="Alves-Ferreira E."/>
            <person name="Grigg M."/>
            <person name="Lorenzi H."/>
            <person name="Galac M."/>
        </authorList>
    </citation>
    <scope>NUCLEOTIDE SEQUENCE [LARGE SCALE GENOMIC DNA]</scope>
    <source>
        <strain evidence="3 4">EAF2021</strain>
    </source>
</reference>
<comment type="similarity">
    <text evidence="1">Belongs to the histidine acid phosphatase family.</text>
</comment>
<organism evidence="3 4">
    <name type="scientific">Tritrichomonas musculus</name>
    <dbReference type="NCBI Taxonomy" id="1915356"/>
    <lineage>
        <taxon>Eukaryota</taxon>
        <taxon>Metamonada</taxon>
        <taxon>Parabasalia</taxon>
        <taxon>Tritrichomonadida</taxon>
        <taxon>Tritrichomonadidae</taxon>
        <taxon>Tritrichomonas</taxon>
    </lineage>
</organism>